<dbReference type="GO" id="GO:0005886">
    <property type="term" value="C:plasma membrane"/>
    <property type="evidence" value="ECO:0007669"/>
    <property type="project" value="TreeGrafter"/>
</dbReference>
<dbReference type="Pfam" id="PF22697">
    <property type="entry name" value="SOS1_NGEF_PH"/>
    <property type="match status" value="1"/>
</dbReference>
<dbReference type="InterPro" id="IPR000651">
    <property type="entry name" value="Ras-like_Gua-exchang_fac_N"/>
</dbReference>
<dbReference type="InterPro" id="IPR001849">
    <property type="entry name" value="PH_domain"/>
</dbReference>
<dbReference type="Pfam" id="PF00621">
    <property type="entry name" value="RhoGEF"/>
    <property type="match status" value="1"/>
</dbReference>
<dbReference type="InterPro" id="IPR036964">
    <property type="entry name" value="RASGEF_cat_dom_sf"/>
</dbReference>
<dbReference type="InterPro" id="IPR008937">
    <property type="entry name" value="Ras-like_GEF"/>
</dbReference>
<dbReference type="SUPFAM" id="SSF48366">
    <property type="entry name" value="Ras GEF"/>
    <property type="match status" value="1"/>
</dbReference>
<dbReference type="GO" id="GO:0005085">
    <property type="term" value="F:guanyl-nucleotide exchange factor activity"/>
    <property type="evidence" value="ECO:0007669"/>
    <property type="project" value="UniProtKB-KW"/>
</dbReference>
<dbReference type="Gene3D" id="2.30.29.30">
    <property type="entry name" value="Pleckstrin-homology domain (PH domain)/Phosphotyrosine-binding domain (PTB)"/>
    <property type="match status" value="1"/>
</dbReference>
<feature type="domain" description="PH" evidence="3">
    <location>
        <begin position="504"/>
        <end position="615"/>
    </location>
</feature>
<dbReference type="Pfam" id="PF00618">
    <property type="entry name" value="RasGEF_N"/>
    <property type="match status" value="1"/>
</dbReference>
<dbReference type="Proteomes" id="UP000835052">
    <property type="component" value="Unassembled WGS sequence"/>
</dbReference>
<accession>A0A8S1HDW7</accession>
<dbReference type="InterPro" id="IPR001895">
    <property type="entry name" value="RASGEF_cat_dom"/>
</dbReference>
<dbReference type="InterPro" id="IPR011993">
    <property type="entry name" value="PH-like_dom_sf"/>
</dbReference>
<dbReference type="CDD" id="cd00155">
    <property type="entry name" value="RasGEF"/>
    <property type="match status" value="1"/>
</dbReference>
<dbReference type="InterPro" id="IPR009072">
    <property type="entry name" value="Histone-fold"/>
</dbReference>
<dbReference type="SMART" id="SM00325">
    <property type="entry name" value="RhoGEF"/>
    <property type="match status" value="1"/>
</dbReference>
<dbReference type="SMART" id="SM00229">
    <property type="entry name" value="RasGEFN"/>
    <property type="match status" value="1"/>
</dbReference>
<dbReference type="SUPFAM" id="SSF47113">
    <property type="entry name" value="Histone-fold"/>
    <property type="match status" value="1"/>
</dbReference>
<dbReference type="AlphaFoldDB" id="A0A8S1HDW7"/>
<dbReference type="SMART" id="SM00147">
    <property type="entry name" value="RasGEF"/>
    <property type="match status" value="1"/>
</dbReference>
<sequence length="1178" mass="136714">MNLSLYTTSYNSETASLASRHHSHYAARHWSSIFDERIYEICNIVHPGLPIELDAVEHIRKFLEQIVKEIAEQRATSVVEVDKYARKLFSNGLQSVMKDAWDNMHAQQQRAKFQKPPKQVLVNQHKLAGFIREVLGYREKEKKDKEKREVERIASYIYYACESLTEDILRLTGNYVKNIRNSEQKITLQNLDVALCADRALMELRIKLKNEEEAESPGGFGFLAEFDDYVAEQVDETAQAVGHGPNVTPDTYESVGVEFLRDERRFIRELNRINVFRRRLESVLIDEDKCLLQCLFGNLNDIYELALKIERTLEDAIEMNDTPCIGMGIWDLAETYEFDAYTSYIVRDDEKGELAAMTTCISHTIESLLRSPRCESLFKGGDMCFNSSFDGPSFRLAVQYVLPQLLHTPILHFFQYVEYINKLLRLTKNDEDRVELNNCKNALMSVRTAIDVQCNELPELKSIITSHIEQLTRGEKIYNVQRFHEIQSTIDGFSGSPIGKTCSEIIKEGDLQMIRPSLTYSTDITKKQKWKTDRFLFLFDQLLLICKRHRNMVKFKERLPVHLLDVFDAAESEGIQHSFKLASRDNTCLPRTYHFICKSAEEKRAWMGVLVMVTTKSVLDRILDNYEKEEAKRIPLLIPSPEQYRFAEPDSEENISFEDYTSSSGIPVIKNGTVLKLVERLTYHSYTDSKYIQTFLISYRSFCTPSDFFELLIERFNVPIPSKLPLSHDKRGGPLAGRYDTVQSHGLSASSYSPLYEQSFQRFRKEYERPVQLRVLSVINQWVKFHWHDFDCDPVLLEKLDNFLQKCIDPREKLTKQHKKFCKTILTTMDKRLKSPPATDSTEKQEGHVNTAFVYGEDGQPPAYANDGATSRTFSPKKPETVWHTATKGDVDVYDLLTLHPLEIGRQLTLLHFDLYRAIKPIELVGAAWTQHDKNRRSPQLLKLTNHSTLLTYWVSRSIVETESLEERVAMFNRVLEVMSVFEELHNFTGLVAFISALNSACIHRLSWCWDKLDNEKQKSYNRFVTLCGPRWTEMQKRLQTINPPCIPFFGHYLNNIFFFELGNSTFVKSPGPKSKEPINMDDPNSKRVLVSFLKCRRISDIIREIQMYQNEPYPLQLEPTIRLRNFRTPPLATQHKAVALLMLKICLTASQQRLFHFRYGTVCRYSPGETFTQLQIY</sequence>
<dbReference type="Gene3D" id="1.10.840.10">
    <property type="entry name" value="Ras guanine-nucleotide exchange factors catalytic domain"/>
    <property type="match status" value="1"/>
</dbReference>
<dbReference type="InterPro" id="IPR055251">
    <property type="entry name" value="SOS1_NGEF_PH"/>
</dbReference>
<feature type="domain" description="N-terminal Ras-GEF" evidence="6">
    <location>
        <begin position="665"/>
        <end position="829"/>
    </location>
</feature>
<dbReference type="InterPro" id="IPR000219">
    <property type="entry name" value="DH_dom"/>
</dbReference>
<dbReference type="PANTHER" id="PTHR23113:SF363">
    <property type="entry name" value="PROTEIN SON OF SEVENLESS"/>
    <property type="match status" value="1"/>
</dbReference>
<keyword evidence="1 2" id="KW-0344">Guanine-nucleotide releasing factor</keyword>
<dbReference type="EMBL" id="CAJGYM010000035">
    <property type="protein sequence ID" value="CAD6193435.1"/>
    <property type="molecule type" value="Genomic_DNA"/>
</dbReference>
<dbReference type="PROSITE" id="PS50212">
    <property type="entry name" value="RASGEF_NTER"/>
    <property type="match status" value="1"/>
</dbReference>
<name>A0A8S1HDW7_9PELO</name>
<dbReference type="Gene3D" id="6.10.250.3060">
    <property type="match status" value="1"/>
</dbReference>
<dbReference type="Gene3D" id="1.20.900.10">
    <property type="entry name" value="Dbl homology (DH) domain"/>
    <property type="match status" value="1"/>
</dbReference>
<evidence type="ECO:0000259" key="6">
    <source>
        <dbReference type="PROSITE" id="PS50212"/>
    </source>
</evidence>
<organism evidence="7 8">
    <name type="scientific">Caenorhabditis auriculariae</name>
    <dbReference type="NCBI Taxonomy" id="2777116"/>
    <lineage>
        <taxon>Eukaryota</taxon>
        <taxon>Metazoa</taxon>
        <taxon>Ecdysozoa</taxon>
        <taxon>Nematoda</taxon>
        <taxon>Chromadorea</taxon>
        <taxon>Rhabditida</taxon>
        <taxon>Rhabditina</taxon>
        <taxon>Rhabditomorpha</taxon>
        <taxon>Rhabditoidea</taxon>
        <taxon>Rhabditidae</taxon>
        <taxon>Peloderinae</taxon>
        <taxon>Caenorhabditis</taxon>
    </lineage>
</organism>
<dbReference type="PANTHER" id="PTHR23113">
    <property type="entry name" value="GUANINE NUCLEOTIDE EXCHANGE FACTOR"/>
    <property type="match status" value="1"/>
</dbReference>
<evidence type="ECO:0000259" key="4">
    <source>
        <dbReference type="PROSITE" id="PS50009"/>
    </source>
</evidence>
<keyword evidence="8" id="KW-1185">Reference proteome</keyword>
<dbReference type="SUPFAM" id="SSF50729">
    <property type="entry name" value="PH domain-like"/>
    <property type="match status" value="1"/>
</dbReference>
<gene>
    <name evidence="7" type="ORF">CAUJ_LOCUS9354</name>
</gene>
<dbReference type="SUPFAM" id="SSF48065">
    <property type="entry name" value="DBL homology domain (DH-domain)"/>
    <property type="match status" value="1"/>
</dbReference>
<evidence type="ECO:0000313" key="8">
    <source>
        <dbReference type="Proteomes" id="UP000835052"/>
    </source>
</evidence>
<evidence type="ECO:0000256" key="1">
    <source>
        <dbReference type="ARBA" id="ARBA00022658"/>
    </source>
</evidence>
<dbReference type="OrthoDB" id="546434at2759"/>
<dbReference type="PROSITE" id="PS50009">
    <property type="entry name" value="RASGEF_CAT"/>
    <property type="match status" value="1"/>
</dbReference>
<dbReference type="Pfam" id="PF00617">
    <property type="entry name" value="RasGEF"/>
    <property type="match status" value="1"/>
</dbReference>
<comment type="caution">
    <text evidence="7">The sequence shown here is derived from an EMBL/GenBank/DDBJ whole genome shotgun (WGS) entry which is preliminary data.</text>
</comment>
<evidence type="ECO:0000259" key="3">
    <source>
        <dbReference type="PROSITE" id="PS50003"/>
    </source>
</evidence>
<dbReference type="InterPro" id="IPR035899">
    <property type="entry name" value="DBL_dom_sf"/>
</dbReference>
<reference evidence="7" key="1">
    <citation type="submission" date="2020-10" db="EMBL/GenBank/DDBJ databases">
        <authorList>
            <person name="Kikuchi T."/>
        </authorList>
    </citation>
    <scope>NUCLEOTIDE SEQUENCE</scope>
    <source>
        <strain evidence="7">NKZ352</strain>
    </source>
</reference>
<evidence type="ECO:0000313" key="7">
    <source>
        <dbReference type="EMBL" id="CAD6193435.1"/>
    </source>
</evidence>
<proteinExistence type="predicted"/>
<protein>
    <submittedName>
        <fullName evidence="7">Uncharacterized protein</fullName>
    </submittedName>
</protein>
<dbReference type="CDD" id="cd06224">
    <property type="entry name" value="REM"/>
    <property type="match status" value="1"/>
</dbReference>
<feature type="domain" description="Ras-GEF" evidence="4">
    <location>
        <begin position="900"/>
        <end position="1143"/>
    </location>
</feature>
<dbReference type="InterPro" id="IPR023578">
    <property type="entry name" value="Ras_GEF_dom_sf"/>
</dbReference>
<dbReference type="GO" id="GO:0046982">
    <property type="term" value="F:protein heterodimerization activity"/>
    <property type="evidence" value="ECO:0007669"/>
    <property type="project" value="InterPro"/>
</dbReference>
<evidence type="ECO:0000259" key="5">
    <source>
        <dbReference type="PROSITE" id="PS50010"/>
    </source>
</evidence>
<dbReference type="Gene3D" id="1.20.870.10">
    <property type="entry name" value="Son of sevenless (SoS) protein Chain: S domain 1"/>
    <property type="match status" value="1"/>
</dbReference>
<dbReference type="GO" id="GO:0007265">
    <property type="term" value="P:Ras protein signal transduction"/>
    <property type="evidence" value="ECO:0007669"/>
    <property type="project" value="TreeGrafter"/>
</dbReference>
<dbReference type="PROSITE" id="PS50003">
    <property type="entry name" value="PH_DOMAIN"/>
    <property type="match status" value="1"/>
</dbReference>
<evidence type="ECO:0000256" key="2">
    <source>
        <dbReference type="PROSITE-ProRule" id="PRU00168"/>
    </source>
</evidence>
<dbReference type="PROSITE" id="PS50010">
    <property type="entry name" value="DH_2"/>
    <property type="match status" value="1"/>
</dbReference>
<dbReference type="Gene3D" id="1.10.20.10">
    <property type="entry name" value="Histone, subunit A"/>
    <property type="match status" value="1"/>
</dbReference>
<feature type="domain" description="DH" evidence="5">
    <location>
        <begin position="251"/>
        <end position="453"/>
    </location>
</feature>
<dbReference type="SMART" id="SM00233">
    <property type="entry name" value="PH"/>
    <property type="match status" value="1"/>
</dbReference>